<dbReference type="Pfam" id="PF02338">
    <property type="entry name" value="OTU"/>
    <property type="match status" value="1"/>
</dbReference>
<dbReference type="InterPro" id="IPR038765">
    <property type="entry name" value="Papain-like_cys_pep_sf"/>
</dbReference>
<dbReference type="AlphaFoldDB" id="A0A1V9XB54"/>
<dbReference type="OrthoDB" id="415023at2759"/>
<dbReference type="PANTHER" id="PTHR12419">
    <property type="entry name" value="OTU DOMAIN CONTAINING PROTEIN"/>
    <property type="match status" value="1"/>
</dbReference>
<dbReference type="GO" id="GO:0004843">
    <property type="term" value="F:cysteine-type deubiquitinase activity"/>
    <property type="evidence" value="ECO:0007669"/>
    <property type="project" value="TreeGrafter"/>
</dbReference>
<dbReference type="EMBL" id="MNPL01016132">
    <property type="protein sequence ID" value="OQR70769.1"/>
    <property type="molecule type" value="Genomic_DNA"/>
</dbReference>
<dbReference type="CDD" id="cd22748">
    <property type="entry name" value="OTU_OTUD6-like"/>
    <property type="match status" value="1"/>
</dbReference>
<accession>A0A1V9XB54</accession>
<name>A0A1V9XB54_9ACAR</name>
<dbReference type="FunCoup" id="A0A1V9XB54">
    <property type="interactions" value="188"/>
</dbReference>
<dbReference type="PANTHER" id="PTHR12419:SF10">
    <property type="entry name" value="DEUBIQUITINASE OTUD6B"/>
    <property type="match status" value="1"/>
</dbReference>
<feature type="compositionally biased region" description="Acidic residues" evidence="2">
    <location>
        <begin position="99"/>
        <end position="108"/>
    </location>
</feature>
<evidence type="ECO:0000313" key="4">
    <source>
        <dbReference type="EMBL" id="OQR70769.1"/>
    </source>
</evidence>
<keyword evidence="1" id="KW-0175">Coiled coil</keyword>
<dbReference type="InterPro" id="IPR050704">
    <property type="entry name" value="Peptidase_C85-like"/>
</dbReference>
<evidence type="ECO:0000256" key="1">
    <source>
        <dbReference type="SAM" id="Coils"/>
    </source>
</evidence>
<gene>
    <name evidence="4" type="ORF">BIW11_11412</name>
</gene>
<comment type="caution">
    <text evidence="4">The sequence shown here is derived from an EMBL/GenBank/DDBJ whole genome shotgun (WGS) entry which is preliminary data.</text>
</comment>
<proteinExistence type="predicted"/>
<dbReference type="InParanoid" id="A0A1V9XB54"/>
<feature type="region of interest" description="Disordered" evidence="2">
    <location>
        <begin position="91"/>
        <end position="122"/>
    </location>
</feature>
<dbReference type="Proteomes" id="UP000192247">
    <property type="component" value="Unassembled WGS sequence"/>
</dbReference>
<evidence type="ECO:0000313" key="5">
    <source>
        <dbReference type="Proteomes" id="UP000192247"/>
    </source>
</evidence>
<feature type="domain" description="OTU" evidence="3">
    <location>
        <begin position="165"/>
        <end position="300"/>
    </location>
</feature>
<dbReference type="Gene3D" id="3.90.70.80">
    <property type="match status" value="1"/>
</dbReference>
<protein>
    <submittedName>
        <fullName evidence="4">OTU domain-containing protein 6B-like</fullName>
    </submittedName>
</protein>
<evidence type="ECO:0000259" key="3">
    <source>
        <dbReference type="PROSITE" id="PS50802"/>
    </source>
</evidence>
<reference evidence="4 5" key="1">
    <citation type="journal article" date="2017" name="Gigascience">
        <title>Draft genome of the honey bee ectoparasitic mite, Tropilaelaps mercedesae, is shaped by the parasitic life history.</title>
        <authorList>
            <person name="Dong X."/>
            <person name="Armstrong S.D."/>
            <person name="Xia D."/>
            <person name="Makepeace B.L."/>
            <person name="Darby A.C."/>
            <person name="Kadowaki T."/>
        </authorList>
    </citation>
    <scope>NUCLEOTIDE SEQUENCE [LARGE SCALE GENOMIC DNA]</scope>
    <source>
        <strain evidence="4">Wuxi-XJTLU</strain>
    </source>
</reference>
<feature type="coiled-coil region" evidence="1">
    <location>
        <begin position="28"/>
        <end position="77"/>
    </location>
</feature>
<dbReference type="GO" id="GO:0016579">
    <property type="term" value="P:protein deubiquitination"/>
    <property type="evidence" value="ECO:0007669"/>
    <property type="project" value="TreeGrafter"/>
</dbReference>
<feature type="compositionally biased region" description="Basic and acidic residues" evidence="2">
    <location>
        <begin position="110"/>
        <end position="122"/>
    </location>
</feature>
<dbReference type="InterPro" id="IPR003323">
    <property type="entry name" value="OTU_dom"/>
</dbReference>
<feature type="compositionally biased region" description="Basic and acidic residues" evidence="2">
    <location>
        <begin position="301"/>
        <end position="323"/>
    </location>
</feature>
<feature type="region of interest" description="Disordered" evidence="2">
    <location>
        <begin position="300"/>
        <end position="323"/>
    </location>
</feature>
<dbReference type="STRING" id="418985.A0A1V9XB54"/>
<organism evidence="4 5">
    <name type="scientific">Tropilaelaps mercedesae</name>
    <dbReference type="NCBI Taxonomy" id="418985"/>
    <lineage>
        <taxon>Eukaryota</taxon>
        <taxon>Metazoa</taxon>
        <taxon>Ecdysozoa</taxon>
        <taxon>Arthropoda</taxon>
        <taxon>Chelicerata</taxon>
        <taxon>Arachnida</taxon>
        <taxon>Acari</taxon>
        <taxon>Parasitiformes</taxon>
        <taxon>Mesostigmata</taxon>
        <taxon>Gamasina</taxon>
        <taxon>Dermanyssoidea</taxon>
        <taxon>Laelapidae</taxon>
        <taxon>Tropilaelaps</taxon>
    </lineage>
</organism>
<dbReference type="SUPFAM" id="SSF54001">
    <property type="entry name" value="Cysteine proteinases"/>
    <property type="match status" value="1"/>
</dbReference>
<dbReference type="PROSITE" id="PS50802">
    <property type="entry name" value="OTU"/>
    <property type="match status" value="1"/>
</dbReference>
<keyword evidence="5" id="KW-1185">Reference proteome</keyword>
<sequence>MSVKFADSPSAHSPQIMKTSVLSFEELEIRHKKERKNLQATIMQLKKAVPKGDKKRLKEVQQRVSQMEADFEKKCNDELNEVQTQERNAVSVGTATNGDAEDYGENVDSDPGRRKVSKAEKRREKKRIMELERDRRIAEEEKLNEEGPRAIENQLIKDKLAKQGMSIYDIAADGNCLFSAIAHQLKSRYDLSIPVMEVRRRCVQHLRRNREEFEPFLDGPEDFDEYCSKMETDQSRWGGNLELRAISQEMQLQISVYQSEGPAIEFYGENELDTKKLHLHLTYHRNLIWTGEHYNSAIDIRPGKSDGDFTDKRAHEKDKTQNE</sequence>
<evidence type="ECO:0000256" key="2">
    <source>
        <dbReference type="SAM" id="MobiDB-lite"/>
    </source>
</evidence>